<comment type="subcellular location">
    <subcellularLocation>
        <location evidence="1">Membrane</location>
        <topology evidence="1">Multi-pass membrane protein</topology>
    </subcellularLocation>
</comment>
<dbReference type="RefSeq" id="XP_052948039.1">
    <property type="nucleotide sequence ID" value="XM_053093686.1"/>
</dbReference>
<dbReference type="Gene3D" id="1.20.1280.290">
    <property type="match status" value="2"/>
</dbReference>
<organism evidence="6 7">
    <name type="scientific">Dioszegia hungarica</name>
    <dbReference type="NCBI Taxonomy" id="4972"/>
    <lineage>
        <taxon>Eukaryota</taxon>
        <taxon>Fungi</taxon>
        <taxon>Dikarya</taxon>
        <taxon>Basidiomycota</taxon>
        <taxon>Agaricomycotina</taxon>
        <taxon>Tremellomycetes</taxon>
        <taxon>Tremellales</taxon>
        <taxon>Bulleribasidiaceae</taxon>
        <taxon>Dioszegia</taxon>
    </lineage>
</organism>
<gene>
    <name evidence="6" type="ORF">MKK02DRAFT_6739</name>
</gene>
<dbReference type="Pfam" id="PF04193">
    <property type="entry name" value="PQ-loop"/>
    <property type="match status" value="2"/>
</dbReference>
<feature type="transmembrane region" description="Helical" evidence="5">
    <location>
        <begin position="186"/>
        <end position="209"/>
    </location>
</feature>
<keyword evidence="3 5" id="KW-1133">Transmembrane helix</keyword>
<dbReference type="PANTHER" id="PTHR16201:SF37">
    <property type="entry name" value="PQ-LOOP REPEAT-CONTAINING PROTEIN"/>
    <property type="match status" value="1"/>
</dbReference>
<dbReference type="SMART" id="SM00679">
    <property type="entry name" value="CTNS"/>
    <property type="match status" value="2"/>
</dbReference>
<feature type="non-terminal residue" evidence="6">
    <location>
        <position position="1"/>
    </location>
</feature>
<evidence type="ECO:0000256" key="3">
    <source>
        <dbReference type="ARBA" id="ARBA00022989"/>
    </source>
</evidence>
<accession>A0AA38LVV4</accession>
<feature type="transmembrane region" description="Helical" evidence="5">
    <location>
        <begin position="156"/>
        <end position="180"/>
    </location>
</feature>
<keyword evidence="4 5" id="KW-0472">Membrane</keyword>
<evidence type="ECO:0000313" key="7">
    <source>
        <dbReference type="Proteomes" id="UP001164286"/>
    </source>
</evidence>
<dbReference type="AlphaFoldDB" id="A0AA38LVV4"/>
<keyword evidence="7" id="KW-1185">Reference proteome</keyword>
<evidence type="ECO:0000256" key="4">
    <source>
        <dbReference type="ARBA" id="ARBA00023136"/>
    </source>
</evidence>
<dbReference type="Proteomes" id="UP001164286">
    <property type="component" value="Unassembled WGS sequence"/>
</dbReference>
<comment type="caution">
    <text evidence="6">The sequence shown here is derived from an EMBL/GenBank/DDBJ whole genome shotgun (WGS) entry which is preliminary data.</text>
</comment>
<feature type="transmembrane region" description="Helical" evidence="5">
    <location>
        <begin position="94"/>
        <end position="114"/>
    </location>
</feature>
<dbReference type="InterPro" id="IPR006603">
    <property type="entry name" value="PQ-loop_rpt"/>
</dbReference>
<name>A0AA38LVV4_9TREE</name>
<dbReference type="PANTHER" id="PTHR16201">
    <property type="entry name" value="SEVEN TRANSMEMBRANE PROTEIN 1-RELATED"/>
    <property type="match status" value="1"/>
</dbReference>
<proteinExistence type="predicted"/>
<keyword evidence="2 5" id="KW-0812">Transmembrane</keyword>
<reference evidence="6" key="1">
    <citation type="journal article" date="2022" name="G3 (Bethesda)">
        <title>High quality genome of the basidiomycete yeast Dioszegia hungarica PDD-24b-2 isolated from cloud water.</title>
        <authorList>
            <person name="Jarrige D."/>
            <person name="Haridas S."/>
            <person name="Bleykasten-Grosshans C."/>
            <person name="Joly M."/>
            <person name="Nadalig T."/>
            <person name="Sancelme M."/>
            <person name="Vuilleumier S."/>
            <person name="Grigoriev I.V."/>
            <person name="Amato P."/>
            <person name="Bringel F."/>
        </authorList>
    </citation>
    <scope>NUCLEOTIDE SEQUENCE</scope>
    <source>
        <strain evidence="6">PDD-24b-2</strain>
    </source>
</reference>
<protein>
    <submittedName>
        <fullName evidence="6">Uncharacterized protein</fullName>
    </submittedName>
</protein>
<dbReference type="EMBL" id="JAKWFO010000003">
    <property type="protein sequence ID" value="KAI9638262.1"/>
    <property type="molecule type" value="Genomic_DNA"/>
</dbReference>
<dbReference type="GO" id="GO:0016020">
    <property type="term" value="C:membrane"/>
    <property type="evidence" value="ECO:0007669"/>
    <property type="project" value="UniProtKB-SubCell"/>
</dbReference>
<feature type="non-terminal residue" evidence="6">
    <location>
        <position position="236"/>
    </location>
</feature>
<dbReference type="InterPro" id="IPR051415">
    <property type="entry name" value="LAAT-1"/>
</dbReference>
<sequence length="236" mass="25399">NPAAEEGLAAVGAVLRSIQIIPQIYKSYKTKSTHGLSSAFMLAWACTQLALGPYTIVQQFAIPLQIQPQAFAFFSAVSWSQCLHYGKEMSTIKAAACLVALLTVLAGAQVGSVFGLRAGRAAGTEVPVKVFGYLTWLRTFLSAPPQFYKIYQLREVVGISFTLLSIDITGAIFSILSLLFRAKADIPAIVTFALVVVQNGLVMLLALILNPRARARRAKEAALSPPTHSTDEKPTS</sequence>
<evidence type="ECO:0000313" key="6">
    <source>
        <dbReference type="EMBL" id="KAI9638262.1"/>
    </source>
</evidence>
<evidence type="ECO:0000256" key="5">
    <source>
        <dbReference type="SAM" id="Phobius"/>
    </source>
</evidence>
<evidence type="ECO:0000256" key="2">
    <source>
        <dbReference type="ARBA" id="ARBA00022692"/>
    </source>
</evidence>
<dbReference type="GeneID" id="77732891"/>
<evidence type="ECO:0000256" key="1">
    <source>
        <dbReference type="ARBA" id="ARBA00004141"/>
    </source>
</evidence>